<accession>A0A7V8SY32</accession>
<evidence type="ECO:0000256" key="1">
    <source>
        <dbReference type="ARBA" id="ARBA00022448"/>
    </source>
</evidence>
<feature type="signal peptide" evidence="7">
    <location>
        <begin position="1"/>
        <end position="20"/>
    </location>
</feature>
<name>A0A7V8SY32_9BACT</name>
<dbReference type="GO" id="GO:0046872">
    <property type="term" value="F:metal ion binding"/>
    <property type="evidence" value="ECO:0007669"/>
    <property type="project" value="UniProtKB-KW"/>
</dbReference>
<evidence type="ECO:0000256" key="6">
    <source>
        <dbReference type="PROSITE-ProRule" id="PRU00433"/>
    </source>
</evidence>
<keyword evidence="3 6" id="KW-0479">Metal-binding</keyword>
<evidence type="ECO:0000259" key="8">
    <source>
        <dbReference type="PROSITE" id="PS51007"/>
    </source>
</evidence>
<protein>
    <submittedName>
        <fullName evidence="9">Cytochrome c</fullName>
    </submittedName>
</protein>
<evidence type="ECO:0000256" key="3">
    <source>
        <dbReference type="ARBA" id="ARBA00022723"/>
    </source>
</evidence>
<dbReference type="Pfam" id="PF00034">
    <property type="entry name" value="Cytochrom_C"/>
    <property type="match status" value="1"/>
</dbReference>
<dbReference type="PANTHER" id="PTHR37823:SF1">
    <property type="entry name" value="CYTOCHROME C-553-LIKE"/>
    <property type="match status" value="1"/>
</dbReference>
<comment type="caution">
    <text evidence="9">The sequence shown here is derived from an EMBL/GenBank/DDBJ whole genome shotgun (WGS) entry which is preliminary data.</text>
</comment>
<dbReference type="Gene3D" id="1.10.760.10">
    <property type="entry name" value="Cytochrome c-like domain"/>
    <property type="match status" value="1"/>
</dbReference>
<dbReference type="InterPro" id="IPR051811">
    <property type="entry name" value="Cytochrome_c550/c551-like"/>
</dbReference>
<evidence type="ECO:0000256" key="5">
    <source>
        <dbReference type="ARBA" id="ARBA00023004"/>
    </source>
</evidence>
<dbReference type="GO" id="GO:0009055">
    <property type="term" value="F:electron transfer activity"/>
    <property type="evidence" value="ECO:0007669"/>
    <property type="project" value="InterPro"/>
</dbReference>
<dbReference type="PANTHER" id="PTHR37823">
    <property type="entry name" value="CYTOCHROME C-553-LIKE"/>
    <property type="match status" value="1"/>
</dbReference>
<dbReference type="InterPro" id="IPR036909">
    <property type="entry name" value="Cyt_c-like_dom_sf"/>
</dbReference>
<evidence type="ECO:0000256" key="4">
    <source>
        <dbReference type="ARBA" id="ARBA00022982"/>
    </source>
</evidence>
<dbReference type="EMBL" id="JACDQQ010001771">
    <property type="protein sequence ID" value="MBA0086985.1"/>
    <property type="molecule type" value="Genomic_DNA"/>
</dbReference>
<reference evidence="9" key="1">
    <citation type="submission" date="2020-06" db="EMBL/GenBank/DDBJ databases">
        <title>Legume-microbial interactions unlock mineral nutrients during tropical forest succession.</title>
        <authorList>
            <person name="Epihov D.Z."/>
        </authorList>
    </citation>
    <scope>NUCLEOTIDE SEQUENCE [LARGE SCALE GENOMIC DNA]</scope>
    <source>
        <strain evidence="9">Pan2503</strain>
    </source>
</reference>
<dbReference type="GO" id="GO:0020037">
    <property type="term" value="F:heme binding"/>
    <property type="evidence" value="ECO:0007669"/>
    <property type="project" value="InterPro"/>
</dbReference>
<evidence type="ECO:0000256" key="7">
    <source>
        <dbReference type="SAM" id="SignalP"/>
    </source>
</evidence>
<keyword evidence="2 6" id="KW-0349">Heme</keyword>
<keyword evidence="10" id="KW-1185">Reference proteome</keyword>
<sequence>MKTTVILALSLVVSVGVAHGGAAEGKDLYNAKCQSCHGANGEGKAAIGKAFGVTMKPLGSKEVQATSAADMKKAILSGAGKMKPVAGITDKQADDIVAYVKTLK</sequence>
<evidence type="ECO:0000256" key="2">
    <source>
        <dbReference type="ARBA" id="ARBA00022617"/>
    </source>
</evidence>
<feature type="domain" description="Cytochrome c" evidence="8">
    <location>
        <begin position="20"/>
        <end position="104"/>
    </location>
</feature>
<organism evidence="9 10">
    <name type="scientific">Candidatus Acidiferrum panamense</name>
    <dbReference type="NCBI Taxonomy" id="2741543"/>
    <lineage>
        <taxon>Bacteria</taxon>
        <taxon>Pseudomonadati</taxon>
        <taxon>Acidobacteriota</taxon>
        <taxon>Terriglobia</taxon>
        <taxon>Candidatus Acidiferrales</taxon>
        <taxon>Candidatus Acidiferrum</taxon>
    </lineage>
</organism>
<keyword evidence="5 6" id="KW-0408">Iron</keyword>
<evidence type="ECO:0000313" key="10">
    <source>
        <dbReference type="Proteomes" id="UP000567293"/>
    </source>
</evidence>
<feature type="chain" id="PRO_5030910577" evidence="7">
    <location>
        <begin position="21"/>
        <end position="104"/>
    </location>
</feature>
<keyword evidence="4" id="KW-0249">Electron transport</keyword>
<dbReference type="SUPFAM" id="SSF46626">
    <property type="entry name" value="Cytochrome c"/>
    <property type="match status" value="1"/>
</dbReference>
<keyword evidence="1" id="KW-0813">Transport</keyword>
<dbReference type="Proteomes" id="UP000567293">
    <property type="component" value="Unassembled WGS sequence"/>
</dbReference>
<gene>
    <name evidence="9" type="ORF">HRJ53_18540</name>
</gene>
<evidence type="ECO:0000313" key="9">
    <source>
        <dbReference type="EMBL" id="MBA0086985.1"/>
    </source>
</evidence>
<dbReference type="PROSITE" id="PS51007">
    <property type="entry name" value="CYTC"/>
    <property type="match status" value="1"/>
</dbReference>
<keyword evidence="7" id="KW-0732">Signal</keyword>
<dbReference type="AlphaFoldDB" id="A0A7V8SY32"/>
<proteinExistence type="predicted"/>
<dbReference type="InterPro" id="IPR009056">
    <property type="entry name" value="Cyt_c-like_dom"/>
</dbReference>